<feature type="region of interest" description="Disordered" evidence="1">
    <location>
        <begin position="185"/>
        <end position="204"/>
    </location>
</feature>
<feature type="compositionally biased region" description="Acidic residues" evidence="1">
    <location>
        <begin position="252"/>
        <end position="262"/>
    </location>
</feature>
<dbReference type="GO" id="GO:0005737">
    <property type="term" value="C:cytoplasm"/>
    <property type="evidence" value="ECO:0007669"/>
    <property type="project" value="TreeGrafter"/>
</dbReference>
<keyword evidence="4" id="KW-1185">Reference proteome</keyword>
<organism evidence="3 4">
    <name type="scientific">Coemansia asiatica</name>
    <dbReference type="NCBI Taxonomy" id="1052880"/>
    <lineage>
        <taxon>Eukaryota</taxon>
        <taxon>Fungi</taxon>
        <taxon>Fungi incertae sedis</taxon>
        <taxon>Zoopagomycota</taxon>
        <taxon>Kickxellomycotina</taxon>
        <taxon>Kickxellomycetes</taxon>
        <taxon>Kickxellales</taxon>
        <taxon>Kickxellaceae</taxon>
        <taxon>Coemansia</taxon>
    </lineage>
</organism>
<name>A0A9W7XFG9_9FUNG</name>
<dbReference type="Pfam" id="PF23302">
    <property type="entry name" value="HTH_DNAJC9"/>
    <property type="match status" value="1"/>
</dbReference>
<evidence type="ECO:0000313" key="3">
    <source>
        <dbReference type="EMBL" id="KAJ1643389.1"/>
    </source>
</evidence>
<feature type="compositionally biased region" description="Basic residues" evidence="1">
    <location>
        <begin position="185"/>
        <end position="194"/>
    </location>
</feature>
<evidence type="ECO:0000256" key="1">
    <source>
        <dbReference type="SAM" id="MobiDB-lite"/>
    </source>
</evidence>
<dbReference type="InterPro" id="IPR052594">
    <property type="entry name" value="J_domain-containing_protein"/>
</dbReference>
<dbReference type="InterPro" id="IPR001623">
    <property type="entry name" value="DnaJ_domain"/>
</dbReference>
<dbReference type="CDD" id="cd06257">
    <property type="entry name" value="DnaJ"/>
    <property type="match status" value="1"/>
</dbReference>
<dbReference type="Pfam" id="PF00226">
    <property type="entry name" value="DnaJ"/>
    <property type="match status" value="1"/>
</dbReference>
<feature type="region of interest" description="Disordered" evidence="1">
    <location>
        <begin position="224"/>
        <end position="262"/>
    </location>
</feature>
<comment type="caution">
    <text evidence="3">The sequence shown here is derived from an EMBL/GenBank/DDBJ whole genome shotgun (WGS) entry which is preliminary data.</text>
</comment>
<dbReference type="GO" id="GO:0005634">
    <property type="term" value="C:nucleus"/>
    <property type="evidence" value="ECO:0007669"/>
    <property type="project" value="TreeGrafter"/>
</dbReference>
<dbReference type="Proteomes" id="UP001145021">
    <property type="component" value="Unassembled WGS sequence"/>
</dbReference>
<dbReference type="Gene3D" id="1.10.287.110">
    <property type="entry name" value="DnaJ domain"/>
    <property type="match status" value="1"/>
</dbReference>
<dbReference type="InterPro" id="IPR036869">
    <property type="entry name" value="J_dom_sf"/>
</dbReference>
<dbReference type="AlphaFoldDB" id="A0A9W7XFG9"/>
<feature type="region of interest" description="Disordered" evidence="1">
    <location>
        <begin position="286"/>
        <end position="334"/>
    </location>
</feature>
<dbReference type="PRINTS" id="PR00625">
    <property type="entry name" value="JDOMAIN"/>
</dbReference>
<evidence type="ECO:0000259" key="2">
    <source>
        <dbReference type="PROSITE" id="PS50076"/>
    </source>
</evidence>
<feature type="domain" description="J" evidence="2">
    <location>
        <begin position="17"/>
        <end position="89"/>
    </location>
</feature>
<dbReference type="SMART" id="SM00271">
    <property type="entry name" value="DnaJ"/>
    <property type="match status" value="1"/>
</dbReference>
<dbReference type="PROSITE" id="PS50076">
    <property type="entry name" value="DNAJ_2"/>
    <property type="match status" value="1"/>
</dbReference>
<proteinExistence type="predicted"/>
<dbReference type="PANTHER" id="PTHR44144:SF1">
    <property type="entry name" value="DNAJ HOMOLOG SUBFAMILY C MEMBER 9"/>
    <property type="match status" value="1"/>
</dbReference>
<gene>
    <name evidence="3" type="ORF">LPJ64_004830</name>
</gene>
<reference evidence="3" key="1">
    <citation type="submission" date="2022-07" db="EMBL/GenBank/DDBJ databases">
        <title>Phylogenomic reconstructions and comparative analyses of Kickxellomycotina fungi.</title>
        <authorList>
            <person name="Reynolds N.K."/>
            <person name="Stajich J.E."/>
            <person name="Barry K."/>
            <person name="Grigoriev I.V."/>
            <person name="Crous P."/>
            <person name="Smith M.E."/>
        </authorList>
    </citation>
    <scope>NUCLEOTIDE SEQUENCE</scope>
    <source>
        <strain evidence="3">NBRC 105413</strain>
    </source>
</reference>
<dbReference type="PANTHER" id="PTHR44144">
    <property type="entry name" value="DNAJ HOMOLOG SUBFAMILY C MEMBER 9"/>
    <property type="match status" value="1"/>
</dbReference>
<feature type="compositionally biased region" description="Basic residues" evidence="1">
    <location>
        <begin position="307"/>
        <end position="320"/>
    </location>
</feature>
<protein>
    <recommendedName>
        <fullName evidence="2">J domain-containing protein</fullName>
    </recommendedName>
</protein>
<dbReference type="EMBL" id="JANBOH010000260">
    <property type="protein sequence ID" value="KAJ1643389.1"/>
    <property type="molecule type" value="Genomic_DNA"/>
</dbReference>
<dbReference type="GO" id="GO:0031072">
    <property type="term" value="F:heat shock protein binding"/>
    <property type="evidence" value="ECO:0007669"/>
    <property type="project" value="TreeGrafter"/>
</dbReference>
<dbReference type="InterPro" id="IPR018253">
    <property type="entry name" value="DnaJ_domain_CS"/>
</dbReference>
<accession>A0A9W7XFG9</accession>
<dbReference type="SUPFAM" id="SSF46565">
    <property type="entry name" value="Chaperone J-domain"/>
    <property type="match status" value="1"/>
</dbReference>
<dbReference type="InterPro" id="IPR056453">
    <property type="entry name" value="HTH_DNAJC9"/>
</dbReference>
<sequence>MSKETPFDLTESSEVPDLYTLLRVSRSATPDELRKAYRKTALLTHPDKWAHLDPTSTEAKTKTAEFQQIGFAYSVLKDPKRRKIYDQTGSFAEIPDVIEEGKDWDAYFRELWSGVVDADTIEQFSRSYKGSDEERRDIVAAYNTHDGDLDLIFTEVMLAEVSDEPRFVEIIEECIRQKMIKRTKTYTRSKKSAGRRREDAEKEAEEAEALRKELGLDDKLRKALKDKKKKNNNNNNDNNNGKRKRGQSDSGCESDDDDEDEQSALGALIRQREGNRMNAIIANIEAKYASENSKKAKKSKTNANAKSKGKGRGNKAKKQKNLGADDAFVEPSEEEFQALQAKLFGKK</sequence>
<evidence type="ECO:0000313" key="4">
    <source>
        <dbReference type="Proteomes" id="UP001145021"/>
    </source>
</evidence>
<dbReference type="PROSITE" id="PS00636">
    <property type="entry name" value="DNAJ_1"/>
    <property type="match status" value="1"/>
</dbReference>